<dbReference type="Proteomes" id="UP000789366">
    <property type="component" value="Unassembled WGS sequence"/>
</dbReference>
<organism evidence="1 2">
    <name type="scientific">Cetraspora pellucida</name>
    <dbReference type="NCBI Taxonomy" id="1433469"/>
    <lineage>
        <taxon>Eukaryota</taxon>
        <taxon>Fungi</taxon>
        <taxon>Fungi incertae sedis</taxon>
        <taxon>Mucoromycota</taxon>
        <taxon>Glomeromycotina</taxon>
        <taxon>Glomeromycetes</taxon>
        <taxon>Diversisporales</taxon>
        <taxon>Gigasporaceae</taxon>
        <taxon>Cetraspora</taxon>
    </lineage>
</organism>
<proteinExistence type="predicted"/>
<evidence type="ECO:0000313" key="2">
    <source>
        <dbReference type="Proteomes" id="UP000789366"/>
    </source>
</evidence>
<gene>
    <name evidence="1" type="ORF">SPELUC_LOCUS14556</name>
</gene>
<sequence>MSTSSLSESSSASFFFENETSKKIQLRKRNVHQYLDELETFKLCNT</sequence>
<reference evidence="1" key="1">
    <citation type="submission" date="2021-06" db="EMBL/GenBank/DDBJ databases">
        <authorList>
            <person name="Kallberg Y."/>
            <person name="Tangrot J."/>
            <person name="Rosling A."/>
        </authorList>
    </citation>
    <scope>NUCLEOTIDE SEQUENCE</scope>
    <source>
        <strain evidence="1">28 12/20/2015</strain>
    </source>
</reference>
<evidence type="ECO:0000313" key="1">
    <source>
        <dbReference type="EMBL" id="CAG8752213.1"/>
    </source>
</evidence>
<feature type="non-terminal residue" evidence="1">
    <location>
        <position position="46"/>
    </location>
</feature>
<dbReference type="EMBL" id="CAJVPW010043482">
    <property type="protein sequence ID" value="CAG8752213.1"/>
    <property type="molecule type" value="Genomic_DNA"/>
</dbReference>
<comment type="caution">
    <text evidence="1">The sequence shown here is derived from an EMBL/GenBank/DDBJ whole genome shotgun (WGS) entry which is preliminary data.</text>
</comment>
<name>A0ACA9QNR1_9GLOM</name>
<keyword evidence="2" id="KW-1185">Reference proteome</keyword>
<accession>A0ACA9QNR1</accession>
<protein>
    <submittedName>
        <fullName evidence="1">8049_t:CDS:1</fullName>
    </submittedName>
</protein>